<dbReference type="EC" id="4.1.2.63" evidence="17"/>
<evidence type="ECO:0000256" key="6">
    <source>
        <dbReference type="ARBA" id="ARBA00011881"/>
    </source>
</evidence>
<dbReference type="InterPro" id="IPR011766">
    <property type="entry name" value="TPP_enzyme_TPP-bd"/>
</dbReference>
<keyword evidence="7" id="KW-0597">Phosphoprotein</keyword>
<dbReference type="InterPro" id="IPR045025">
    <property type="entry name" value="HACL1-like"/>
</dbReference>
<comment type="catalytic activity">
    <reaction evidence="20">
        <text>2-hydroxyphytanoyl-CoA = 2,6,10,14-tetramethylpentadecanal + formyl-CoA</text>
        <dbReference type="Rhea" id="RHEA:25355"/>
        <dbReference type="ChEBI" id="CHEBI:49189"/>
        <dbReference type="ChEBI" id="CHEBI:57334"/>
        <dbReference type="ChEBI" id="CHEBI:57376"/>
    </reaction>
    <physiologicalReaction direction="left-to-right" evidence="20">
        <dbReference type="Rhea" id="RHEA:25356"/>
    </physiologicalReaction>
</comment>
<feature type="domain" description="Thiamine pyrophosphate enzyme TPP-binding" evidence="26">
    <location>
        <begin position="392"/>
        <end position="550"/>
    </location>
</feature>
<keyword evidence="12" id="KW-0443">Lipid metabolism</keyword>
<evidence type="ECO:0000259" key="25">
    <source>
        <dbReference type="Pfam" id="PF00205"/>
    </source>
</evidence>
<dbReference type="GO" id="GO:0005777">
    <property type="term" value="C:peroxisome"/>
    <property type="evidence" value="ECO:0007669"/>
    <property type="project" value="UniProtKB-SubCell"/>
</dbReference>
<evidence type="ECO:0000256" key="21">
    <source>
        <dbReference type="ARBA" id="ARBA00069582"/>
    </source>
</evidence>
<feature type="domain" description="Thiamine pyrophosphate enzyme N-terminal TPP-binding" evidence="27">
    <location>
        <begin position="7"/>
        <end position="120"/>
    </location>
</feature>
<dbReference type="Gene3D" id="3.40.50.1220">
    <property type="entry name" value="TPP-binding domain"/>
    <property type="match status" value="1"/>
</dbReference>
<evidence type="ECO:0000256" key="8">
    <source>
        <dbReference type="ARBA" id="ARBA00022723"/>
    </source>
</evidence>
<dbReference type="FunFam" id="3.40.50.1220:FF:000006">
    <property type="entry name" value="2-hydroxyacyl-CoA lyase 1"/>
    <property type="match status" value="1"/>
</dbReference>
<evidence type="ECO:0000256" key="15">
    <source>
        <dbReference type="ARBA" id="ARBA00044451"/>
    </source>
</evidence>
<evidence type="ECO:0000256" key="7">
    <source>
        <dbReference type="ARBA" id="ARBA00022553"/>
    </source>
</evidence>
<evidence type="ECO:0000256" key="11">
    <source>
        <dbReference type="ARBA" id="ARBA00023052"/>
    </source>
</evidence>
<keyword evidence="9" id="KW-0276">Fatty acid metabolism</keyword>
<dbReference type="InterPro" id="IPR012000">
    <property type="entry name" value="Thiamin_PyroP_enz_cen_dom"/>
</dbReference>
<evidence type="ECO:0000256" key="5">
    <source>
        <dbReference type="ARBA" id="ARBA00007812"/>
    </source>
</evidence>
<dbReference type="CDD" id="cd07035">
    <property type="entry name" value="TPP_PYR_POX_like"/>
    <property type="match status" value="1"/>
</dbReference>
<dbReference type="Gene3D" id="3.40.50.970">
    <property type="match status" value="2"/>
</dbReference>
<evidence type="ECO:0000256" key="23">
    <source>
        <dbReference type="ARBA" id="ARBA00081652"/>
    </source>
</evidence>
<keyword evidence="14" id="KW-0456">Lyase</keyword>
<dbReference type="PANTHER" id="PTHR43710">
    <property type="entry name" value="2-HYDROXYACYL-COA LYASE"/>
    <property type="match status" value="1"/>
</dbReference>
<comment type="cofactor">
    <cofactor evidence="1">
        <name>Mg(2+)</name>
        <dbReference type="ChEBI" id="CHEBI:18420"/>
    </cofactor>
</comment>
<feature type="domain" description="Thiamine pyrophosphate enzyme central" evidence="25">
    <location>
        <begin position="195"/>
        <end position="324"/>
    </location>
</feature>
<comment type="similarity">
    <text evidence="5 24">Belongs to the TPP enzyme family.</text>
</comment>
<dbReference type="Proteomes" id="UP001186944">
    <property type="component" value="Unassembled WGS sequence"/>
</dbReference>
<evidence type="ECO:0000256" key="1">
    <source>
        <dbReference type="ARBA" id="ARBA00001946"/>
    </source>
</evidence>
<organism evidence="28 29">
    <name type="scientific">Pinctada imbricata</name>
    <name type="common">Atlantic pearl-oyster</name>
    <name type="synonym">Pinctada martensii</name>
    <dbReference type="NCBI Taxonomy" id="66713"/>
    <lineage>
        <taxon>Eukaryota</taxon>
        <taxon>Metazoa</taxon>
        <taxon>Spiralia</taxon>
        <taxon>Lophotrochozoa</taxon>
        <taxon>Mollusca</taxon>
        <taxon>Bivalvia</taxon>
        <taxon>Autobranchia</taxon>
        <taxon>Pteriomorphia</taxon>
        <taxon>Pterioida</taxon>
        <taxon>Pterioidea</taxon>
        <taxon>Pteriidae</taxon>
        <taxon>Pinctada</taxon>
    </lineage>
</organism>
<dbReference type="AlphaFoldDB" id="A0AA88YTR6"/>
<dbReference type="GO" id="GO:0030976">
    <property type="term" value="F:thiamine pyrophosphate binding"/>
    <property type="evidence" value="ECO:0007669"/>
    <property type="project" value="InterPro"/>
</dbReference>
<dbReference type="Pfam" id="PF02775">
    <property type="entry name" value="TPP_enzyme_C"/>
    <property type="match status" value="1"/>
</dbReference>
<evidence type="ECO:0000256" key="3">
    <source>
        <dbReference type="ARBA" id="ARBA00004275"/>
    </source>
</evidence>
<keyword evidence="13" id="KW-0576">Peroxisome</keyword>
<evidence type="ECO:0000256" key="10">
    <source>
        <dbReference type="ARBA" id="ARBA00022842"/>
    </source>
</evidence>
<evidence type="ECO:0000259" key="26">
    <source>
        <dbReference type="Pfam" id="PF02775"/>
    </source>
</evidence>
<evidence type="ECO:0000256" key="12">
    <source>
        <dbReference type="ARBA" id="ARBA00023098"/>
    </source>
</evidence>
<keyword evidence="8" id="KW-0479">Metal-binding</keyword>
<proteinExistence type="inferred from homology"/>
<comment type="caution">
    <text evidence="28">The sequence shown here is derived from an EMBL/GenBank/DDBJ whole genome shotgun (WGS) entry which is preliminary data.</text>
</comment>
<evidence type="ECO:0000256" key="9">
    <source>
        <dbReference type="ARBA" id="ARBA00022832"/>
    </source>
</evidence>
<evidence type="ECO:0000256" key="16">
    <source>
        <dbReference type="ARBA" id="ARBA00044454"/>
    </source>
</evidence>
<evidence type="ECO:0000256" key="20">
    <source>
        <dbReference type="ARBA" id="ARBA00051426"/>
    </source>
</evidence>
<dbReference type="Pfam" id="PF02776">
    <property type="entry name" value="TPP_enzyme_N"/>
    <property type="match status" value="1"/>
</dbReference>
<dbReference type="PANTHER" id="PTHR43710:SF2">
    <property type="entry name" value="2-HYDROXYACYL-COA LYASE 1"/>
    <property type="match status" value="1"/>
</dbReference>
<evidence type="ECO:0000256" key="14">
    <source>
        <dbReference type="ARBA" id="ARBA00023239"/>
    </source>
</evidence>
<dbReference type="InterPro" id="IPR029061">
    <property type="entry name" value="THDP-binding"/>
</dbReference>
<dbReference type="FunFam" id="3.40.50.970:FF:000027">
    <property type="entry name" value="2-hydroxyacyl-CoA lyase 1"/>
    <property type="match status" value="1"/>
</dbReference>
<dbReference type="SUPFAM" id="SSF52518">
    <property type="entry name" value="Thiamin diphosphate-binding fold (THDP-binding)"/>
    <property type="match status" value="2"/>
</dbReference>
<evidence type="ECO:0000256" key="19">
    <source>
        <dbReference type="ARBA" id="ARBA00050321"/>
    </source>
</evidence>
<evidence type="ECO:0000256" key="13">
    <source>
        <dbReference type="ARBA" id="ARBA00023140"/>
    </source>
</evidence>
<dbReference type="FunFam" id="3.40.50.970:FF:000038">
    <property type="entry name" value="2-hydroxyacyl-CoA lyase 1 isoform X1"/>
    <property type="match status" value="1"/>
</dbReference>
<keyword evidence="11 24" id="KW-0786">Thiamine pyrophosphate</keyword>
<evidence type="ECO:0000313" key="29">
    <source>
        <dbReference type="Proteomes" id="UP001186944"/>
    </source>
</evidence>
<comment type="subunit">
    <text evidence="6">Homotetramer.</text>
</comment>
<evidence type="ECO:0000313" key="28">
    <source>
        <dbReference type="EMBL" id="KAK3108560.1"/>
    </source>
</evidence>
<evidence type="ECO:0000256" key="2">
    <source>
        <dbReference type="ARBA" id="ARBA00001964"/>
    </source>
</evidence>
<dbReference type="Pfam" id="PF00205">
    <property type="entry name" value="TPP_enzyme_M"/>
    <property type="match status" value="1"/>
</dbReference>
<accession>A0AA88YTR6</accession>
<dbReference type="SUPFAM" id="SSF52467">
    <property type="entry name" value="DHS-like NAD/FAD-binding domain"/>
    <property type="match status" value="1"/>
</dbReference>
<dbReference type="GO" id="GO:0000287">
    <property type="term" value="F:magnesium ion binding"/>
    <property type="evidence" value="ECO:0007669"/>
    <property type="project" value="InterPro"/>
</dbReference>
<comment type="catalytic activity">
    <reaction evidence="15">
        <text>a 2-hydroxy-3-methyl fatty acyl-CoA = a 2-methyl-branched fatty aldehyde + formyl-CoA</text>
        <dbReference type="Rhea" id="RHEA:25375"/>
        <dbReference type="ChEBI" id="CHEBI:49188"/>
        <dbReference type="ChEBI" id="CHEBI:57376"/>
        <dbReference type="ChEBI" id="CHEBI:58783"/>
        <dbReference type="EC" id="4.1.2.63"/>
    </reaction>
    <physiologicalReaction direction="left-to-right" evidence="15">
        <dbReference type="Rhea" id="RHEA:25376"/>
    </physiologicalReaction>
</comment>
<sequence>MADETIDGASLLARSLKAQGVEYMFGIVGIPVIELAMAAQAAGIKYIGMRNEQAASYAASAIGYLTGKPAVCLVVSGPGLIHAIAGIANAAENCWPLIVVGGSSEADQEGMGAFQETPQVELCRPYCKFTARPNRLERLPFYVEKAVRHSIYGRPGPCYIDLAGNMVTERVDVKDVRPDVTCQSPPKTLAEPDRIKEAIDLLHYAEKPLVIIGKGAAYARAEDSVREFVETNGFPFLPTPMGKGVLPDDHELCVSPARSKALQEADVILLLGARLNWILHFGLPPRFNPKVKVIMVDILAEEMNNNVQNAVSLVGHLDAVVSQLNERINKIPGRFVFNRKSPWWKTLDGKVKQNQVAVQGMIDDKSEPLNYYAAYEEIRQLLPRDYIIISEGANTMDISRTMVPNFLPRHRLDAGTYGTMGVGLGFATAAGIWCRDHTPGNQVVSIQGDSAFGFSGMEIETICRYKLPVIMIIINNGGIYTGLPEDTWSSIQDMDLTLSSPPTSLIPAARYEKMIEAFGGKGYCARTTEQIKAAFTEALQNKQQVSLINIIISPMAQRKTQDFDWLTKSKM</sequence>
<evidence type="ECO:0000256" key="22">
    <source>
        <dbReference type="ARBA" id="ARBA00075677"/>
    </source>
</evidence>
<gene>
    <name evidence="28" type="ORF">FSP39_010665</name>
</gene>
<dbReference type="GO" id="GO:0106359">
    <property type="term" value="F:2-hydroxyacyl-CoA lyase activity"/>
    <property type="evidence" value="ECO:0007669"/>
    <property type="project" value="UniProtKB-EC"/>
</dbReference>
<dbReference type="GO" id="GO:0001561">
    <property type="term" value="P:fatty acid alpha-oxidation"/>
    <property type="evidence" value="ECO:0007669"/>
    <property type="project" value="TreeGrafter"/>
</dbReference>
<evidence type="ECO:0000256" key="24">
    <source>
        <dbReference type="RuleBase" id="RU362132"/>
    </source>
</evidence>
<name>A0AA88YTR6_PINIB</name>
<comment type="catalytic activity">
    <reaction evidence="16">
        <text>an (R)-2-hydroxy-long-chain-fatty acyl-CoA = a long-chain fatty aldehyde + formyl-CoA</text>
        <dbReference type="Rhea" id="RHEA:67444"/>
        <dbReference type="ChEBI" id="CHEBI:17176"/>
        <dbReference type="ChEBI" id="CHEBI:57376"/>
        <dbReference type="ChEBI" id="CHEBI:170012"/>
        <dbReference type="EC" id="4.1.2.63"/>
    </reaction>
    <physiologicalReaction direction="left-to-right" evidence="16">
        <dbReference type="Rhea" id="RHEA:67445"/>
    </physiologicalReaction>
</comment>
<evidence type="ECO:0000256" key="4">
    <source>
        <dbReference type="ARBA" id="ARBA00004872"/>
    </source>
</evidence>
<dbReference type="InterPro" id="IPR029035">
    <property type="entry name" value="DHS-like_NAD/FAD-binding_dom"/>
</dbReference>
<comment type="catalytic activity">
    <reaction evidence="18">
        <text>2-hydroxyoctadecanoyl-CoA = heptadecanal + formyl-CoA</text>
        <dbReference type="Rhea" id="RHEA:55196"/>
        <dbReference type="ChEBI" id="CHEBI:57376"/>
        <dbReference type="ChEBI" id="CHEBI:74116"/>
        <dbReference type="ChEBI" id="CHEBI:138631"/>
    </reaction>
    <physiologicalReaction direction="left-to-right" evidence="18">
        <dbReference type="Rhea" id="RHEA:55197"/>
    </physiologicalReaction>
</comment>
<evidence type="ECO:0000256" key="17">
    <source>
        <dbReference type="ARBA" id="ARBA00044518"/>
    </source>
</evidence>
<protein>
    <recommendedName>
        <fullName evidence="21">2-hydroxyacyl-CoA lyase 1</fullName>
        <ecNumber evidence="17">4.1.2.63</ecNumber>
    </recommendedName>
    <alternativeName>
        <fullName evidence="22">2-hydroxyphytanoyl-CoA lyase</fullName>
    </alternativeName>
    <alternativeName>
        <fullName evidence="23">Phytanoyl-CoA 2-hydroxylase 2</fullName>
    </alternativeName>
</protein>
<comment type="catalytic activity">
    <reaction evidence="19">
        <text>2-hydroxy-3-methylhexadecanoyl-CoA = 2-methylpentadecanal + formyl-CoA</text>
        <dbReference type="Rhea" id="RHEA:25379"/>
        <dbReference type="ChEBI" id="CHEBI:49190"/>
        <dbReference type="ChEBI" id="CHEBI:57376"/>
        <dbReference type="ChEBI" id="CHEBI:58784"/>
    </reaction>
    <physiologicalReaction direction="left-to-right" evidence="19">
        <dbReference type="Rhea" id="RHEA:25380"/>
    </physiologicalReaction>
</comment>
<comment type="subcellular location">
    <subcellularLocation>
        <location evidence="3">Peroxisome</location>
    </subcellularLocation>
</comment>
<dbReference type="InterPro" id="IPR012001">
    <property type="entry name" value="Thiamin_PyroP_enz_TPP-bd_dom"/>
</dbReference>
<keyword evidence="29" id="KW-1185">Reference proteome</keyword>
<evidence type="ECO:0000259" key="27">
    <source>
        <dbReference type="Pfam" id="PF02776"/>
    </source>
</evidence>
<dbReference type="CDD" id="cd02004">
    <property type="entry name" value="TPP_BZL_OCoD_HPCL"/>
    <property type="match status" value="1"/>
</dbReference>
<comment type="pathway">
    <text evidence="4">Lipid metabolism; fatty acid metabolism.</text>
</comment>
<dbReference type="EMBL" id="VSWD01000001">
    <property type="protein sequence ID" value="KAK3108560.1"/>
    <property type="molecule type" value="Genomic_DNA"/>
</dbReference>
<dbReference type="NCBIfam" id="NF006721">
    <property type="entry name" value="PRK09259.1"/>
    <property type="match status" value="1"/>
</dbReference>
<comment type="cofactor">
    <cofactor evidence="2">
        <name>thiamine diphosphate</name>
        <dbReference type="ChEBI" id="CHEBI:58937"/>
    </cofactor>
</comment>
<evidence type="ECO:0000256" key="18">
    <source>
        <dbReference type="ARBA" id="ARBA00048738"/>
    </source>
</evidence>
<keyword evidence="10" id="KW-0460">Magnesium</keyword>
<reference evidence="28" key="1">
    <citation type="submission" date="2019-08" db="EMBL/GenBank/DDBJ databases">
        <title>The improved chromosome-level genome for the pearl oyster Pinctada fucata martensii using PacBio sequencing and Hi-C.</title>
        <authorList>
            <person name="Zheng Z."/>
        </authorList>
    </citation>
    <scope>NUCLEOTIDE SEQUENCE</scope>
    <source>
        <strain evidence="28">ZZ-2019</strain>
        <tissue evidence="28">Adductor muscle</tissue>
    </source>
</reference>